<proteinExistence type="predicted"/>
<dbReference type="EMBL" id="JACRAF010000046">
    <property type="protein sequence ID" value="MBI4923161.1"/>
    <property type="molecule type" value="Genomic_DNA"/>
</dbReference>
<dbReference type="GO" id="GO:0016788">
    <property type="term" value="F:hydrolase activity, acting on ester bonds"/>
    <property type="evidence" value="ECO:0007669"/>
    <property type="project" value="InterPro"/>
</dbReference>
<evidence type="ECO:0008006" key="5">
    <source>
        <dbReference type="Google" id="ProtNLM"/>
    </source>
</evidence>
<feature type="signal peptide" evidence="2">
    <location>
        <begin position="1"/>
        <end position="28"/>
    </location>
</feature>
<protein>
    <recommendedName>
        <fullName evidence="5">Acid phosphatase</fullName>
    </recommendedName>
</protein>
<dbReference type="Proteomes" id="UP000782610">
    <property type="component" value="Unassembled WGS sequence"/>
</dbReference>
<organism evidence="3 4">
    <name type="scientific">Devosia nanyangense</name>
    <dbReference type="NCBI Taxonomy" id="1228055"/>
    <lineage>
        <taxon>Bacteria</taxon>
        <taxon>Pseudomonadati</taxon>
        <taxon>Pseudomonadota</taxon>
        <taxon>Alphaproteobacteria</taxon>
        <taxon>Hyphomicrobiales</taxon>
        <taxon>Devosiaceae</taxon>
        <taxon>Devosia</taxon>
    </lineage>
</organism>
<dbReference type="Pfam" id="PF04185">
    <property type="entry name" value="Phosphoesterase"/>
    <property type="match status" value="1"/>
</dbReference>
<keyword evidence="2" id="KW-0732">Signal</keyword>
<comment type="caution">
    <text evidence="3">The sequence shown here is derived from an EMBL/GenBank/DDBJ whole genome shotgun (WGS) entry which is preliminary data.</text>
</comment>
<dbReference type="Gene3D" id="3.40.720.10">
    <property type="entry name" value="Alkaline Phosphatase, subunit A"/>
    <property type="match status" value="1"/>
</dbReference>
<name>A0A933L3W1_9HYPH</name>
<evidence type="ECO:0000313" key="3">
    <source>
        <dbReference type="EMBL" id="MBI4923161.1"/>
    </source>
</evidence>
<dbReference type="PANTHER" id="PTHR31956">
    <property type="entry name" value="NON-SPECIFIC PHOSPHOLIPASE C4-RELATED"/>
    <property type="match status" value="1"/>
</dbReference>
<evidence type="ECO:0000256" key="1">
    <source>
        <dbReference type="ARBA" id="ARBA00022801"/>
    </source>
</evidence>
<sequence>MRGRTSSVRSLILLLIAAAFAVASPVTAAPAQFKKVFIVVLENEDAQSAAKQPFLAGLAKTGALLSDYSGVSHPSQPNYLAITAGSTLGVRNNSRHNLDATHIGDLLEAKGRSWKSYAEDYPGGCDLRATIGKYARKHEPFLSYLNIQQSAERCARVVNSAQLDADLASGALPDFSLYIPNNHNNGHDTGVAFADKWLASRFGPLLHDARFMKGMLFVVTFDEADHGNGVFTVLFGDMVQPGSVSDTAYDHYSLLRTIEDGFGLGSLGRNDAAATPIAGVFK</sequence>
<evidence type="ECO:0000256" key="2">
    <source>
        <dbReference type="SAM" id="SignalP"/>
    </source>
</evidence>
<dbReference type="GO" id="GO:0009395">
    <property type="term" value="P:phospholipid catabolic process"/>
    <property type="evidence" value="ECO:0007669"/>
    <property type="project" value="TreeGrafter"/>
</dbReference>
<feature type="chain" id="PRO_5037048576" description="Acid phosphatase" evidence="2">
    <location>
        <begin position="29"/>
        <end position="282"/>
    </location>
</feature>
<reference evidence="3" key="1">
    <citation type="submission" date="2020-07" db="EMBL/GenBank/DDBJ databases">
        <title>Huge and variable diversity of episymbiotic CPR bacteria and DPANN archaea in groundwater ecosystems.</title>
        <authorList>
            <person name="He C.Y."/>
            <person name="Keren R."/>
            <person name="Whittaker M."/>
            <person name="Farag I.F."/>
            <person name="Doudna J."/>
            <person name="Cate J.H.D."/>
            <person name="Banfield J.F."/>
        </authorList>
    </citation>
    <scope>NUCLEOTIDE SEQUENCE</scope>
    <source>
        <strain evidence="3">NC_groundwater_1586_Pr3_B-0.1um_66_15</strain>
    </source>
</reference>
<evidence type="ECO:0000313" key="4">
    <source>
        <dbReference type="Proteomes" id="UP000782610"/>
    </source>
</evidence>
<accession>A0A933L3W1</accession>
<dbReference type="AlphaFoldDB" id="A0A933L3W1"/>
<dbReference type="InterPro" id="IPR017850">
    <property type="entry name" value="Alkaline_phosphatase_core_sf"/>
</dbReference>
<dbReference type="PANTHER" id="PTHR31956:SF8">
    <property type="entry name" value="ACID PHOSPHATASE PHOA (AFU_ORTHOLOGUE AFUA_1G03570)"/>
    <property type="match status" value="1"/>
</dbReference>
<gene>
    <name evidence="3" type="ORF">HY834_15570</name>
</gene>
<keyword evidence="1" id="KW-0378">Hydrolase</keyword>
<dbReference type="InterPro" id="IPR007312">
    <property type="entry name" value="Phosphoesterase"/>
</dbReference>